<dbReference type="SUPFAM" id="SSF48371">
    <property type="entry name" value="ARM repeat"/>
    <property type="match status" value="1"/>
</dbReference>
<evidence type="ECO:0008006" key="2">
    <source>
        <dbReference type="Google" id="ProtNLM"/>
    </source>
</evidence>
<dbReference type="InterPro" id="IPR011989">
    <property type="entry name" value="ARM-like"/>
</dbReference>
<dbReference type="Gene3D" id="1.25.10.10">
    <property type="entry name" value="Leucine-rich Repeat Variant"/>
    <property type="match status" value="1"/>
</dbReference>
<dbReference type="EMBL" id="UINC01110740">
    <property type="protein sequence ID" value="SVC78455.1"/>
    <property type="molecule type" value="Genomic_DNA"/>
</dbReference>
<reference evidence="1" key="1">
    <citation type="submission" date="2018-05" db="EMBL/GenBank/DDBJ databases">
        <authorList>
            <person name="Lanie J.A."/>
            <person name="Ng W.-L."/>
            <person name="Kazmierczak K.M."/>
            <person name="Andrzejewski T.M."/>
            <person name="Davidsen T.M."/>
            <person name="Wayne K.J."/>
            <person name="Tettelin H."/>
            <person name="Glass J.I."/>
            <person name="Rusch D."/>
            <person name="Podicherti R."/>
            <person name="Tsui H.-C.T."/>
            <person name="Winkler M.E."/>
        </authorList>
    </citation>
    <scope>NUCLEOTIDE SEQUENCE</scope>
</reference>
<gene>
    <name evidence="1" type="ORF">METZ01_LOCUS331309</name>
</gene>
<dbReference type="InterPro" id="IPR016024">
    <property type="entry name" value="ARM-type_fold"/>
</dbReference>
<dbReference type="AlphaFoldDB" id="A0A382Q0J7"/>
<protein>
    <recommendedName>
        <fullName evidence="2">HEAT repeat domain-containing protein</fullName>
    </recommendedName>
</protein>
<evidence type="ECO:0000313" key="1">
    <source>
        <dbReference type="EMBL" id="SVC78455.1"/>
    </source>
</evidence>
<sequence length="337" mass="36010">WDLLEVSAADVHPRPRMETVLACGQVPDPRSALVAATVAEYPRDRWIGYAFSQAVHHLRPTWLPAFRRGEIDFSGRRHGLAALLGQADARNLSADVRKLLKSDDLESTATSNLLKTLISVGDEGDLRLALNHEPMDASILRALGDRERPSFDPLDALARILKGKEPELRVAVIELVGRWRVVGLRELVAGIASGDAEVALRVAAVKALGRLGGEESLDVLENIVSGRGGHLGALSVVAMLDIDSVRATTLAAGMLTRSQDREVVHVLFHGFAARPGAGRLLSEAFGKAKFGSALGKSLLALWIATGLVDEEISAGLGALAGEANISISYHPEEADEL</sequence>
<organism evidence="1">
    <name type="scientific">marine metagenome</name>
    <dbReference type="NCBI Taxonomy" id="408172"/>
    <lineage>
        <taxon>unclassified sequences</taxon>
        <taxon>metagenomes</taxon>
        <taxon>ecological metagenomes</taxon>
    </lineage>
</organism>
<name>A0A382Q0J7_9ZZZZ</name>
<feature type="non-terminal residue" evidence="1">
    <location>
        <position position="337"/>
    </location>
</feature>
<dbReference type="Pfam" id="PF13646">
    <property type="entry name" value="HEAT_2"/>
    <property type="match status" value="1"/>
</dbReference>
<accession>A0A382Q0J7</accession>
<proteinExistence type="predicted"/>
<feature type="non-terminal residue" evidence="1">
    <location>
        <position position="1"/>
    </location>
</feature>